<protein>
    <submittedName>
        <fullName evidence="1">Uncharacterized protein</fullName>
    </submittedName>
</protein>
<dbReference type="PATRIC" id="fig|1003195.29.peg.233"/>
<sequence>MTAIGDHGRETRVPGGCRPSTRIAEVDTCALPGYAGRRTLEGHGGR</sequence>
<dbReference type="STRING" id="1003195.SCATT_02370"/>
<reference evidence="2" key="1">
    <citation type="submission" date="2011-12" db="EMBL/GenBank/DDBJ databases">
        <title>Complete genome sequence of Streptomyces cattleya strain DSM 46488.</title>
        <authorList>
            <person name="Ou H.-Y."/>
            <person name="Li P."/>
            <person name="Zhao C."/>
            <person name="O'Hagan D."/>
            <person name="Deng Z."/>
        </authorList>
    </citation>
    <scope>NUCLEOTIDE SEQUENCE [LARGE SCALE GENOMIC DNA]</scope>
    <source>
        <strain evidence="2">ATCC 35852 / DSM 46488 / JCM 4925 / NBRC 14057 / NRRL 8057</strain>
    </source>
</reference>
<keyword evidence="2" id="KW-1185">Reference proteome</keyword>
<accession>G8WMN9</accession>
<dbReference type="Proteomes" id="UP000007842">
    <property type="component" value="Chromosome"/>
</dbReference>
<proteinExistence type="predicted"/>
<dbReference type="HOGENOM" id="CLU_3189396_0_0_11"/>
<evidence type="ECO:0000313" key="2">
    <source>
        <dbReference type="Proteomes" id="UP000007842"/>
    </source>
</evidence>
<gene>
    <name evidence="1" type="ordered locus">SCATT_02370</name>
</gene>
<evidence type="ECO:0000313" key="1">
    <source>
        <dbReference type="EMBL" id="AEW92608.1"/>
    </source>
</evidence>
<dbReference type="KEGG" id="scy:SCATT_02370"/>
<dbReference type="AlphaFoldDB" id="G8WMN9"/>
<name>G8WMN9_STREN</name>
<dbReference type="EMBL" id="CP003219">
    <property type="protein sequence ID" value="AEW92608.1"/>
    <property type="molecule type" value="Genomic_DNA"/>
</dbReference>
<organism evidence="1 2">
    <name type="scientific">Streptantibioticus cattleyicolor (strain ATCC 35852 / DSM 46488 / JCM 4925 / NBRC 14057 / NRRL 8057)</name>
    <name type="common">Streptomyces cattleya</name>
    <dbReference type="NCBI Taxonomy" id="1003195"/>
    <lineage>
        <taxon>Bacteria</taxon>
        <taxon>Bacillati</taxon>
        <taxon>Actinomycetota</taxon>
        <taxon>Actinomycetes</taxon>
        <taxon>Kitasatosporales</taxon>
        <taxon>Streptomycetaceae</taxon>
        <taxon>Streptantibioticus</taxon>
    </lineage>
</organism>